<dbReference type="InterPro" id="IPR036390">
    <property type="entry name" value="WH_DNA-bd_sf"/>
</dbReference>
<dbReference type="SUPFAM" id="SSF46785">
    <property type="entry name" value="Winged helix' DNA-binding domain"/>
    <property type="match status" value="1"/>
</dbReference>
<dbReference type="Pfam" id="PF01638">
    <property type="entry name" value="HxlR"/>
    <property type="match status" value="1"/>
</dbReference>
<dbReference type="STRING" id="29341.RSJ17_02325"/>
<keyword evidence="3" id="KW-0804">Transcription</keyword>
<evidence type="ECO:0000313" key="5">
    <source>
        <dbReference type="EMBL" id="KIE46000.1"/>
    </source>
</evidence>
<organism evidence="5 6">
    <name type="scientific">Clostridium argentinense CDC 2741</name>
    <dbReference type="NCBI Taxonomy" id="1418104"/>
    <lineage>
        <taxon>Bacteria</taxon>
        <taxon>Bacillati</taxon>
        <taxon>Bacillota</taxon>
        <taxon>Clostridia</taxon>
        <taxon>Eubacteriales</taxon>
        <taxon>Clostridiaceae</taxon>
        <taxon>Clostridium</taxon>
    </lineage>
</organism>
<evidence type="ECO:0000256" key="2">
    <source>
        <dbReference type="ARBA" id="ARBA00023125"/>
    </source>
</evidence>
<evidence type="ECO:0000313" key="6">
    <source>
        <dbReference type="Proteomes" id="UP000031366"/>
    </source>
</evidence>
<gene>
    <name evidence="5" type="ORF">U732_2380</name>
</gene>
<dbReference type="PANTHER" id="PTHR33204:SF29">
    <property type="entry name" value="TRANSCRIPTIONAL REGULATOR"/>
    <property type="match status" value="1"/>
</dbReference>
<sequence>MDEKIEVYSAPFEYTLSIIGGKWKMVIMFWLSKCKVMRYGELKKSVKGITHKMLSSQLKELESDDIIVRKEYHQVPPKVEYFLSEKGLSLMPILEEMCKWGSLNFDDNSCTASKEIRK</sequence>
<keyword evidence="6" id="KW-1185">Reference proteome</keyword>
<dbReference type="InterPro" id="IPR036388">
    <property type="entry name" value="WH-like_DNA-bd_sf"/>
</dbReference>
<name>A0A0C1UF69_9CLOT</name>
<dbReference type="InterPro" id="IPR002577">
    <property type="entry name" value="HTH_HxlR"/>
</dbReference>
<reference evidence="5 6" key="1">
    <citation type="journal article" date="2015" name="Infect. Genet. Evol.">
        <title>Genomic sequences of six botulinum neurotoxin-producing strains representing three clostridial species illustrate the mobility and diversity of botulinum neurotoxin genes.</title>
        <authorList>
            <person name="Smith T.J."/>
            <person name="Hill K.K."/>
            <person name="Xie G."/>
            <person name="Foley B.T."/>
            <person name="Williamson C.H."/>
            <person name="Foster J.T."/>
            <person name="Johnson S.L."/>
            <person name="Chertkov O."/>
            <person name="Teshima H."/>
            <person name="Gibbons H.S."/>
            <person name="Johnsky L.A."/>
            <person name="Karavis M.A."/>
            <person name="Smith L.A."/>
        </authorList>
    </citation>
    <scope>NUCLEOTIDE SEQUENCE [LARGE SCALE GENOMIC DNA]</scope>
    <source>
        <strain evidence="5 6">CDC 2741</strain>
    </source>
</reference>
<keyword evidence="2" id="KW-0238">DNA-binding</keyword>
<keyword evidence="1" id="KW-0805">Transcription regulation</keyword>
<dbReference type="PROSITE" id="PS51118">
    <property type="entry name" value="HTH_HXLR"/>
    <property type="match status" value="1"/>
</dbReference>
<dbReference type="GO" id="GO:0003677">
    <property type="term" value="F:DNA binding"/>
    <property type="evidence" value="ECO:0007669"/>
    <property type="project" value="UniProtKB-KW"/>
</dbReference>
<dbReference type="OrthoDB" id="9791143at2"/>
<dbReference type="EMBL" id="AYSO01000018">
    <property type="protein sequence ID" value="KIE46000.1"/>
    <property type="molecule type" value="Genomic_DNA"/>
</dbReference>
<dbReference type="Gene3D" id="1.10.10.10">
    <property type="entry name" value="Winged helix-like DNA-binding domain superfamily/Winged helix DNA-binding domain"/>
    <property type="match status" value="1"/>
</dbReference>
<evidence type="ECO:0000259" key="4">
    <source>
        <dbReference type="PROSITE" id="PS51118"/>
    </source>
</evidence>
<dbReference type="PANTHER" id="PTHR33204">
    <property type="entry name" value="TRANSCRIPTIONAL REGULATOR, MARR FAMILY"/>
    <property type="match status" value="1"/>
</dbReference>
<dbReference type="RefSeq" id="WP_039634693.1">
    <property type="nucleotide sequence ID" value="NZ_AYSO01000018.1"/>
</dbReference>
<evidence type="ECO:0000256" key="3">
    <source>
        <dbReference type="ARBA" id="ARBA00023163"/>
    </source>
</evidence>
<dbReference type="Proteomes" id="UP000031366">
    <property type="component" value="Unassembled WGS sequence"/>
</dbReference>
<feature type="domain" description="HTH hxlR-type" evidence="4">
    <location>
        <begin position="10"/>
        <end position="109"/>
    </location>
</feature>
<proteinExistence type="predicted"/>
<protein>
    <submittedName>
        <fullName evidence="5">HxlR-like helix-turn-helix family protein</fullName>
    </submittedName>
</protein>
<comment type="caution">
    <text evidence="5">The sequence shown here is derived from an EMBL/GenBank/DDBJ whole genome shotgun (WGS) entry which is preliminary data.</text>
</comment>
<evidence type="ECO:0000256" key="1">
    <source>
        <dbReference type="ARBA" id="ARBA00023015"/>
    </source>
</evidence>
<accession>A0A0C1UF69</accession>
<dbReference type="AlphaFoldDB" id="A0A0C1UF69"/>